<sequence length="234" mass="25764">MIPTADDFQALARSSPWRWTTLHFRHRSAYPGACEAWVRRPGELLVRLPDGREVRASGLPYTRVMVGSFVPDGSPAAPPPPEPVLPHEATPAYRPDGLVAQRPSSFEVGYDDPMYGNYSWVAMLDPVELSHHVEVTNLREDEVAGRLAWRADLRALPGYEPRCGGNCCELLYSEAGLLADFESLDQVPEARRGREYPDHYDVALDVGTGIVVRCLQVGGAPGAAWLENDVLDVG</sequence>
<proteinExistence type="predicted"/>
<dbReference type="RefSeq" id="WP_343911167.1">
    <property type="nucleotide sequence ID" value="NZ_BAAAJE010000034.1"/>
</dbReference>
<dbReference type="Proteomes" id="UP001499979">
    <property type="component" value="Unassembled WGS sequence"/>
</dbReference>
<dbReference type="EMBL" id="BAAAJE010000034">
    <property type="protein sequence ID" value="GAA1165522.1"/>
    <property type="molecule type" value="Genomic_DNA"/>
</dbReference>
<name>A0ABP4FC34_9ACTN</name>
<evidence type="ECO:0000313" key="1">
    <source>
        <dbReference type="EMBL" id="GAA1165522.1"/>
    </source>
</evidence>
<evidence type="ECO:0000313" key="2">
    <source>
        <dbReference type="Proteomes" id="UP001499979"/>
    </source>
</evidence>
<gene>
    <name evidence="1" type="ORF">GCM10009606_48680</name>
</gene>
<keyword evidence="2" id="KW-1185">Reference proteome</keyword>
<organism evidence="1 2">
    <name type="scientific">Nocardioides aquiterrae</name>
    <dbReference type="NCBI Taxonomy" id="203799"/>
    <lineage>
        <taxon>Bacteria</taxon>
        <taxon>Bacillati</taxon>
        <taxon>Actinomycetota</taxon>
        <taxon>Actinomycetes</taxon>
        <taxon>Propionibacteriales</taxon>
        <taxon>Nocardioidaceae</taxon>
        <taxon>Nocardioides</taxon>
    </lineage>
</organism>
<reference evidence="2" key="1">
    <citation type="journal article" date="2019" name="Int. J. Syst. Evol. Microbiol.">
        <title>The Global Catalogue of Microorganisms (GCM) 10K type strain sequencing project: providing services to taxonomists for standard genome sequencing and annotation.</title>
        <authorList>
            <consortium name="The Broad Institute Genomics Platform"/>
            <consortium name="The Broad Institute Genome Sequencing Center for Infectious Disease"/>
            <person name="Wu L."/>
            <person name="Ma J."/>
        </authorList>
    </citation>
    <scope>NUCLEOTIDE SEQUENCE [LARGE SCALE GENOMIC DNA]</scope>
    <source>
        <strain evidence="2">JCM 11813</strain>
    </source>
</reference>
<protein>
    <submittedName>
        <fullName evidence="1">Uncharacterized protein</fullName>
    </submittedName>
</protein>
<accession>A0ABP4FC34</accession>
<comment type="caution">
    <text evidence="1">The sequence shown here is derived from an EMBL/GenBank/DDBJ whole genome shotgun (WGS) entry which is preliminary data.</text>
</comment>